<sequence length="295" mass="31841">MSGPRGHTAFSDGRGIADGKEDLSDKNCTRMISEGSVWVDLGSAVFQRSPCSQLILRYQTLRVHFGYHGSQDLEIACDIRDLNEIAEMISLPGNAAAIHRSRPWPDVPTSVKSFGRFNNSACMEELLINCAHAIESNDATLAQQILWVLNNIAPPDGDSNQRLTSAILRSLILRASRSGSAIASTIAASCTQANTERYLLRLSAVALANFIDLTPWHRFGFSAANSAIANITEGYPVLHLVDLTTTHSMQIPTLIDALAARLEGPPLFASPSPPPPPIFRPPLSTSPSTSWVPAS</sequence>
<keyword evidence="6" id="KW-1185">Reference proteome</keyword>
<comment type="caution">
    <text evidence="5">The sequence shown here is derived from an EMBL/GenBank/DDBJ whole genome shotgun (WGS) entry which is preliminary data.</text>
</comment>
<evidence type="ECO:0000256" key="1">
    <source>
        <dbReference type="ARBA" id="ARBA00023015"/>
    </source>
</evidence>
<dbReference type="InterPro" id="IPR005202">
    <property type="entry name" value="TF_GRAS"/>
</dbReference>
<feature type="region of interest" description="VHIID" evidence="3">
    <location>
        <begin position="207"/>
        <end position="272"/>
    </location>
</feature>
<dbReference type="PANTHER" id="PTHR31636">
    <property type="entry name" value="OSJNBA0084A10.13 PROTEIN-RELATED"/>
    <property type="match status" value="1"/>
</dbReference>
<feature type="compositionally biased region" description="Pro residues" evidence="4">
    <location>
        <begin position="271"/>
        <end position="280"/>
    </location>
</feature>
<dbReference type="Proteomes" id="UP000636800">
    <property type="component" value="Chromosome 12"/>
</dbReference>
<comment type="caution">
    <text evidence="3">Lacks conserved residue(s) required for the propagation of feature annotation.</text>
</comment>
<gene>
    <name evidence="5" type="ORF">HPP92_023670</name>
</gene>
<name>A0A835UEP0_VANPL</name>
<dbReference type="AlphaFoldDB" id="A0A835UEP0"/>
<dbReference type="OrthoDB" id="10264738at2759"/>
<dbReference type="EMBL" id="JADCNL010000012">
    <property type="protein sequence ID" value="KAG0458513.1"/>
    <property type="molecule type" value="Genomic_DNA"/>
</dbReference>
<proteinExistence type="inferred from homology"/>
<accession>A0A835UEP0</accession>
<keyword evidence="2" id="KW-0804">Transcription</keyword>
<comment type="similarity">
    <text evidence="3">Belongs to the GRAS family.</text>
</comment>
<dbReference type="PROSITE" id="PS50985">
    <property type="entry name" value="GRAS"/>
    <property type="match status" value="1"/>
</dbReference>
<evidence type="ECO:0000256" key="3">
    <source>
        <dbReference type="PROSITE-ProRule" id="PRU01191"/>
    </source>
</evidence>
<organism evidence="5 6">
    <name type="scientific">Vanilla planifolia</name>
    <name type="common">Vanilla</name>
    <dbReference type="NCBI Taxonomy" id="51239"/>
    <lineage>
        <taxon>Eukaryota</taxon>
        <taxon>Viridiplantae</taxon>
        <taxon>Streptophyta</taxon>
        <taxon>Embryophyta</taxon>
        <taxon>Tracheophyta</taxon>
        <taxon>Spermatophyta</taxon>
        <taxon>Magnoliopsida</taxon>
        <taxon>Liliopsida</taxon>
        <taxon>Asparagales</taxon>
        <taxon>Orchidaceae</taxon>
        <taxon>Vanilloideae</taxon>
        <taxon>Vanilleae</taxon>
        <taxon>Vanilla</taxon>
    </lineage>
</organism>
<evidence type="ECO:0000313" key="5">
    <source>
        <dbReference type="EMBL" id="KAG0458513.1"/>
    </source>
</evidence>
<evidence type="ECO:0000256" key="2">
    <source>
        <dbReference type="ARBA" id="ARBA00023163"/>
    </source>
</evidence>
<protein>
    <submittedName>
        <fullName evidence="5">Uncharacterized protein</fullName>
    </submittedName>
</protein>
<dbReference type="Pfam" id="PF03514">
    <property type="entry name" value="GRAS"/>
    <property type="match status" value="1"/>
</dbReference>
<feature type="region of interest" description="Disordered" evidence="4">
    <location>
        <begin position="270"/>
        <end position="295"/>
    </location>
</feature>
<evidence type="ECO:0000256" key="4">
    <source>
        <dbReference type="SAM" id="MobiDB-lite"/>
    </source>
</evidence>
<evidence type="ECO:0000313" key="6">
    <source>
        <dbReference type="Proteomes" id="UP000636800"/>
    </source>
</evidence>
<keyword evidence="1" id="KW-0805">Transcription regulation</keyword>
<reference evidence="5 6" key="1">
    <citation type="journal article" date="2020" name="Nat. Food">
        <title>A phased Vanilla planifolia genome enables genetic improvement of flavour and production.</title>
        <authorList>
            <person name="Hasing T."/>
            <person name="Tang H."/>
            <person name="Brym M."/>
            <person name="Khazi F."/>
            <person name="Huang T."/>
            <person name="Chambers A.H."/>
        </authorList>
    </citation>
    <scope>NUCLEOTIDE SEQUENCE [LARGE SCALE GENOMIC DNA]</scope>
    <source>
        <tissue evidence="5">Leaf</tissue>
    </source>
</reference>